<dbReference type="RefSeq" id="WP_271275201.1">
    <property type="nucleotide sequence ID" value="NZ_BAABFD010000022.1"/>
</dbReference>
<evidence type="ECO:0000313" key="4">
    <source>
        <dbReference type="Proteomes" id="UP001212498"/>
    </source>
</evidence>
<sequence length="185" mass="20127">MRVRTRLLIAALALCVPASAACAPATGEPLPAAQAAYGEADIRFSQEMIPHHRQTIQLAGLAEGRADNLYVQDLGGRLIALEQADIVKMASWLREWKRKVPPDDAKVAHSMPGMLSAEQIKVLEGMSGAEFDKSWLTVLSRHLASGTEMAEKVLDQGRHQPTLRLAKEMIKNQRATIAEIAGLLA</sequence>
<name>A0ABT4SRT9_9ACTN</name>
<dbReference type="Pfam" id="PF03713">
    <property type="entry name" value="DUF305"/>
    <property type="match status" value="1"/>
</dbReference>
<feature type="chain" id="PRO_5046782441" evidence="1">
    <location>
        <begin position="21"/>
        <end position="185"/>
    </location>
</feature>
<organism evidence="3 4">
    <name type="scientific">Nonomuraea ferruginea</name>
    <dbReference type="NCBI Taxonomy" id="46174"/>
    <lineage>
        <taxon>Bacteria</taxon>
        <taxon>Bacillati</taxon>
        <taxon>Actinomycetota</taxon>
        <taxon>Actinomycetes</taxon>
        <taxon>Streptosporangiales</taxon>
        <taxon>Streptosporangiaceae</taxon>
        <taxon>Nonomuraea</taxon>
    </lineage>
</organism>
<dbReference type="PROSITE" id="PS51257">
    <property type="entry name" value="PROKAR_LIPOPROTEIN"/>
    <property type="match status" value="1"/>
</dbReference>
<reference evidence="3 4" key="1">
    <citation type="submission" date="2022-11" db="EMBL/GenBank/DDBJ databases">
        <title>Nonomuraea corallina sp. nov., a new species of the genus Nonomuraea isolated from sea side sediment in Thai sea.</title>
        <authorList>
            <person name="Ngamcharungchit C."/>
            <person name="Matsumoto A."/>
            <person name="Suriyachadkun C."/>
            <person name="Panbangred W."/>
            <person name="Inahashi Y."/>
            <person name="Intra B."/>
        </authorList>
    </citation>
    <scope>NUCLEOTIDE SEQUENCE [LARGE SCALE GENOMIC DNA]</scope>
    <source>
        <strain evidence="3 4">DSM 43553</strain>
    </source>
</reference>
<keyword evidence="4" id="KW-1185">Reference proteome</keyword>
<proteinExistence type="predicted"/>
<dbReference type="PANTHER" id="PTHR36933:SF1">
    <property type="entry name" value="SLL0788 PROTEIN"/>
    <property type="match status" value="1"/>
</dbReference>
<accession>A0ABT4SRT9</accession>
<dbReference type="InterPro" id="IPR012347">
    <property type="entry name" value="Ferritin-like"/>
</dbReference>
<evidence type="ECO:0000256" key="1">
    <source>
        <dbReference type="SAM" id="SignalP"/>
    </source>
</evidence>
<protein>
    <submittedName>
        <fullName evidence="3">DUF305 domain-containing protein</fullName>
    </submittedName>
</protein>
<keyword evidence="1" id="KW-0732">Signal</keyword>
<gene>
    <name evidence="3" type="ORF">OUY24_03915</name>
</gene>
<dbReference type="EMBL" id="JAPNUD010000006">
    <property type="protein sequence ID" value="MDA0639760.1"/>
    <property type="molecule type" value="Genomic_DNA"/>
</dbReference>
<feature type="domain" description="DUF305" evidence="2">
    <location>
        <begin position="41"/>
        <end position="183"/>
    </location>
</feature>
<comment type="caution">
    <text evidence="3">The sequence shown here is derived from an EMBL/GenBank/DDBJ whole genome shotgun (WGS) entry which is preliminary data.</text>
</comment>
<dbReference type="PANTHER" id="PTHR36933">
    <property type="entry name" value="SLL0788 PROTEIN"/>
    <property type="match status" value="1"/>
</dbReference>
<dbReference type="InterPro" id="IPR005183">
    <property type="entry name" value="DUF305_CopM-like"/>
</dbReference>
<dbReference type="Proteomes" id="UP001212498">
    <property type="component" value="Unassembled WGS sequence"/>
</dbReference>
<evidence type="ECO:0000259" key="2">
    <source>
        <dbReference type="Pfam" id="PF03713"/>
    </source>
</evidence>
<dbReference type="Gene3D" id="1.20.1260.10">
    <property type="match status" value="1"/>
</dbReference>
<evidence type="ECO:0000313" key="3">
    <source>
        <dbReference type="EMBL" id="MDA0639760.1"/>
    </source>
</evidence>
<feature type="signal peptide" evidence="1">
    <location>
        <begin position="1"/>
        <end position="20"/>
    </location>
</feature>